<evidence type="ECO:0000256" key="1">
    <source>
        <dbReference type="SAM" id="MobiDB-lite"/>
    </source>
</evidence>
<dbReference type="EMBL" id="FUIG01000023">
    <property type="protein sequence ID" value="SJM30686.1"/>
    <property type="molecule type" value="Genomic_DNA"/>
</dbReference>
<organism evidence="2 3">
    <name type="scientific">Mesorhizobium delmotii</name>
    <dbReference type="NCBI Taxonomy" id="1631247"/>
    <lineage>
        <taxon>Bacteria</taxon>
        <taxon>Pseudomonadati</taxon>
        <taxon>Pseudomonadota</taxon>
        <taxon>Alphaproteobacteria</taxon>
        <taxon>Hyphomicrobiales</taxon>
        <taxon>Phyllobacteriaceae</taxon>
        <taxon>Mesorhizobium</taxon>
    </lineage>
</organism>
<accession>A0A2P9AHR9</accession>
<evidence type="ECO:0000313" key="2">
    <source>
        <dbReference type="EMBL" id="SJM30686.1"/>
    </source>
</evidence>
<feature type="region of interest" description="Disordered" evidence="1">
    <location>
        <begin position="59"/>
        <end position="79"/>
    </location>
</feature>
<name>A0A2P9AHR9_9HYPH</name>
<evidence type="ECO:0000313" key="3">
    <source>
        <dbReference type="Proteomes" id="UP000245698"/>
    </source>
</evidence>
<proteinExistence type="predicted"/>
<dbReference type="AlphaFoldDB" id="A0A2P9AHR9"/>
<gene>
    <name evidence="2" type="ORF">BQ8482_170041</name>
</gene>
<dbReference type="Proteomes" id="UP000245698">
    <property type="component" value="Unassembled WGS sequence"/>
</dbReference>
<protein>
    <submittedName>
        <fullName evidence="2">Uncharacterized protein</fullName>
    </submittedName>
</protein>
<reference evidence="3" key="1">
    <citation type="submission" date="2016-12" db="EMBL/GenBank/DDBJ databases">
        <authorList>
            <person name="Brunel B."/>
        </authorList>
    </citation>
    <scope>NUCLEOTIDE SEQUENCE [LARGE SCALE GENOMIC DNA]</scope>
</reference>
<keyword evidence="3" id="KW-1185">Reference proteome</keyword>
<sequence>MLSRVLQKATRDARVEALSGFRKEVAGGSYPGTPKSPALQKPRLRNFARIPEAIALPSIDEHSDHGGAVTRIDQSGKMA</sequence>